<accession>A0A7U1E214</accession>
<dbReference type="AlphaFoldDB" id="A0A7U1E214"/>
<organism evidence="1">
    <name type="scientific">Escherichia coli</name>
    <dbReference type="NCBI Taxonomy" id="562"/>
    <lineage>
        <taxon>Bacteria</taxon>
        <taxon>Pseudomonadati</taxon>
        <taxon>Pseudomonadota</taxon>
        <taxon>Gammaproteobacteria</taxon>
        <taxon>Enterobacterales</taxon>
        <taxon>Enterobacteriaceae</taxon>
        <taxon>Escherichia</taxon>
    </lineage>
</organism>
<proteinExistence type="predicted"/>
<reference evidence="1" key="1">
    <citation type="journal article" date="2021" name="Sci. Rep.">
        <title>Antibiotic resistance plasmid composition and architecture in Escherichia coli isolates from meat.</title>
        <authorList>
            <person name="Darphorn T.S."/>
            <person name="Bel K."/>
            <person name="Koenders-van Sint Anneland B.B."/>
            <person name="Brul S."/>
            <person name="Ter Kuile B.H."/>
        </authorList>
    </citation>
    <scope>NUCLEOTIDE SEQUENCE</scope>
    <source>
        <strain evidence="1">ESBL3215</strain>
    </source>
</reference>
<geneLocation type="plasmid" evidence="1">
    <name>pESBL3215-IncF</name>
</geneLocation>
<name>A0A7U1E214_ECOLX</name>
<keyword evidence="1" id="KW-0614">Plasmid</keyword>
<protein>
    <submittedName>
        <fullName evidence="1">Uncharacterized protein</fullName>
    </submittedName>
</protein>
<dbReference type="EMBL" id="MW390533">
    <property type="protein sequence ID" value="QQZ47413.1"/>
    <property type="molecule type" value="Genomic_DNA"/>
</dbReference>
<evidence type="ECO:0000313" key="1">
    <source>
        <dbReference type="EMBL" id="QQZ47413.1"/>
    </source>
</evidence>
<sequence length="68" mass="7512">MLKVLTDRGGPCSAPFTCLNISHNSDRLCHCQSPGRSVDHADSKDGGSKYLMIRQKTGVEIIFYDILN</sequence>